<evidence type="ECO:0000313" key="1">
    <source>
        <dbReference type="EMBL" id="CAG7709203.1"/>
    </source>
</evidence>
<dbReference type="EMBL" id="CAJVCH010030297">
    <property type="protein sequence ID" value="CAG7709203.1"/>
    <property type="molecule type" value="Genomic_DNA"/>
</dbReference>
<gene>
    <name evidence="1" type="ORF">AFUS01_LOCUS4810</name>
</gene>
<proteinExistence type="predicted"/>
<evidence type="ECO:0000313" key="2">
    <source>
        <dbReference type="Proteomes" id="UP000708208"/>
    </source>
</evidence>
<name>A0A8J2JV95_9HEXA</name>
<dbReference type="Proteomes" id="UP000708208">
    <property type="component" value="Unassembled WGS sequence"/>
</dbReference>
<organism evidence="1 2">
    <name type="scientific">Allacma fusca</name>
    <dbReference type="NCBI Taxonomy" id="39272"/>
    <lineage>
        <taxon>Eukaryota</taxon>
        <taxon>Metazoa</taxon>
        <taxon>Ecdysozoa</taxon>
        <taxon>Arthropoda</taxon>
        <taxon>Hexapoda</taxon>
        <taxon>Collembola</taxon>
        <taxon>Symphypleona</taxon>
        <taxon>Sminthuridae</taxon>
        <taxon>Allacma</taxon>
    </lineage>
</organism>
<protein>
    <submittedName>
        <fullName evidence="1">Uncharacterized protein</fullName>
    </submittedName>
</protein>
<accession>A0A8J2JV95</accession>
<sequence>KLGNMVSVPSDKKLTSDEIIIHTDLFKDVNTVIWNRNWGMAITHFRSLISAWDSFTDAVNPPEVAIEMMDHASDYVAEIQGRLASIRAAGSRAAKQDILLHMRRILMALTEHILRAII</sequence>
<feature type="non-terminal residue" evidence="1">
    <location>
        <position position="1"/>
    </location>
</feature>
<comment type="caution">
    <text evidence="1">The sequence shown here is derived from an EMBL/GenBank/DDBJ whole genome shotgun (WGS) entry which is preliminary data.</text>
</comment>
<reference evidence="1" key="1">
    <citation type="submission" date="2021-06" db="EMBL/GenBank/DDBJ databases">
        <authorList>
            <person name="Hodson N. C."/>
            <person name="Mongue J. A."/>
            <person name="Jaron S. K."/>
        </authorList>
    </citation>
    <scope>NUCLEOTIDE SEQUENCE</scope>
</reference>
<dbReference type="AlphaFoldDB" id="A0A8J2JV95"/>
<keyword evidence="2" id="KW-1185">Reference proteome</keyword>